<comment type="caution">
    <text evidence="2">The sequence shown here is derived from an EMBL/GenBank/DDBJ whole genome shotgun (WGS) entry which is preliminary data.</text>
</comment>
<dbReference type="AlphaFoldDB" id="A0A927MUU1"/>
<sequence>MPYNAEISRNNPACFIFLVDQSASMSDPIGGEFPQKKADVVADAINRLLIELSVRCAKEEGVRDYFHVGVIGYGTTVGSAFAGDLAGRDLVPLSEVADNPARLEDRQKKVPDGAGGLVESTTKFAIWMEPTANGGTPMTRALKYAETLVSDWVQRHPEGYPPIVLNLTDGESTDGDPAPAAIAVTGHATSDGATLLFNLHVSAAGGSPIIYPDSDAELPDTYARALFAMSSILPSQVRAYAASEGRRVGSEARGLIYNADAATVVQFLEVGTRASELR</sequence>
<dbReference type="RefSeq" id="WP_192748458.1">
    <property type="nucleotide sequence ID" value="NZ_BAABJL010000266.1"/>
</dbReference>
<proteinExistence type="predicted"/>
<dbReference type="InterPro" id="IPR002035">
    <property type="entry name" value="VWF_A"/>
</dbReference>
<gene>
    <name evidence="2" type="ORF">HEB94_000563</name>
</gene>
<dbReference type="EMBL" id="JADBEM010000001">
    <property type="protein sequence ID" value="MBE1603715.1"/>
    <property type="molecule type" value="Genomic_DNA"/>
</dbReference>
<dbReference type="PROSITE" id="PS50234">
    <property type="entry name" value="VWFA"/>
    <property type="match status" value="1"/>
</dbReference>
<keyword evidence="3" id="KW-1185">Reference proteome</keyword>
<reference evidence="2" key="1">
    <citation type="submission" date="2020-10" db="EMBL/GenBank/DDBJ databases">
        <title>Sequencing the genomes of 1000 actinobacteria strains.</title>
        <authorList>
            <person name="Klenk H.-P."/>
        </authorList>
    </citation>
    <scope>NUCLEOTIDE SEQUENCE</scope>
    <source>
        <strain evidence="2">DSM 45354</strain>
    </source>
</reference>
<evidence type="ECO:0000313" key="2">
    <source>
        <dbReference type="EMBL" id="MBE1603715.1"/>
    </source>
</evidence>
<dbReference type="Gene3D" id="3.40.50.410">
    <property type="entry name" value="von Willebrand factor, type A domain"/>
    <property type="match status" value="1"/>
</dbReference>
<dbReference type="Proteomes" id="UP000638648">
    <property type="component" value="Unassembled WGS sequence"/>
</dbReference>
<protein>
    <recommendedName>
        <fullName evidence="1">VWFA domain-containing protein</fullName>
    </recommendedName>
</protein>
<accession>A0A927MUU1</accession>
<evidence type="ECO:0000313" key="3">
    <source>
        <dbReference type="Proteomes" id="UP000638648"/>
    </source>
</evidence>
<dbReference type="CDD" id="cd00198">
    <property type="entry name" value="vWFA"/>
    <property type="match status" value="1"/>
</dbReference>
<feature type="domain" description="VWFA" evidence="1">
    <location>
        <begin position="14"/>
        <end position="196"/>
    </location>
</feature>
<dbReference type="SUPFAM" id="SSF53300">
    <property type="entry name" value="vWA-like"/>
    <property type="match status" value="1"/>
</dbReference>
<organism evidence="2 3">
    <name type="scientific">Actinopolymorpha pittospori</name>
    <dbReference type="NCBI Taxonomy" id="648752"/>
    <lineage>
        <taxon>Bacteria</taxon>
        <taxon>Bacillati</taxon>
        <taxon>Actinomycetota</taxon>
        <taxon>Actinomycetes</taxon>
        <taxon>Propionibacteriales</taxon>
        <taxon>Actinopolymorphaceae</taxon>
        <taxon>Actinopolymorpha</taxon>
    </lineage>
</organism>
<dbReference type="InterPro" id="IPR036465">
    <property type="entry name" value="vWFA_dom_sf"/>
</dbReference>
<evidence type="ECO:0000259" key="1">
    <source>
        <dbReference type="PROSITE" id="PS50234"/>
    </source>
</evidence>
<name>A0A927MUU1_9ACTN</name>